<accession>A0A2P2MJ47</accession>
<evidence type="ECO:0000313" key="1">
    <source>
        <dbReference type="EMBL" id="MBX30246.1"/>
    </source>
</evidence>
<dbReference type="PROSITE" id="PS51257">
    <property type="entry name" value="PROKAR_LIPOPROTEIN"/>
    <property type="match status" value="1"/>
</dbReference>
<proteinExistence type="predicted"/>
<sequence length="71" mass="8257">MRGKRCNLFRVKACGIYDFRLQYVIHTLLGCKDICCSSDHDLVPIKFKLGRNRRGVVRVLMVLQKTKEKGM</sequence>
<dbReference type="AlphaFoldDB" id="A0A2P2MJ47"/>
<reference evidence="1" key="1">
    <citation type="submission" date="2018-02" db="EMBL/GenBank/DDBJ databases">
        <title>Rhizophora mucronata_Transcriptome.</title>
        <authorList>
            <person name="Meera S.P."/>
            <person name="Sreeshan A."/>
            <person name="Augustine A."/>
        </authorList>
    </citation>
    <scope>NUCLEOTIDE SEQUENCE</scope>
    <source>
        <tissue evidence="1">Leaf</tissue>
    </source>
</reference>
<organism evidence="1">
    <name type="scientific">Rhizophora mucronata</name>
    <name type="common">Asiatic mangrove</name>
    <dbReference type="NCBI Taxonomy" id="61149"/>
    <lineage>
        <taxon>Eukaryota</taxon>
        <taxon>Viridiplantae</taxon>
        <taxon>Streptophyta</taxon>
        <taxon>Embryophyta</taxon>
        <taxon>Tracheophyta</taxon>
        <taxon>Spermatophyta</taxon>
        <taxon>Magnoliopsida</taxon>
        <taxon>eudicotyledons</taxon>
        <taxon>Gunneridae</taxon>
        <taxon>Pentapetalae</taxon>
        <taxon>rosids</taxon>
        <taxon>fabids</taxon>
        <taxon>Malpighiales</taxon>
        <taxon>Rhizophoraceae</taxon>
        <taxon>Rhizophora</taxon>
    </lineage>
</organism>
<dbReference type="EMBL" id="GGEC01049762">
    <property type="protein sequence ID" value="MBX30246.1"/>
    <property type="molecule type" value="Transcribed_RNA"/>
</dbReference>
<protein>
    <submittedName>
        <fullName evidence="1">Uncharacterized protein</fullName>
    </submittedName>
</protein>
<name>A0A2P2MJ47_RHIMU</name>